<reference evidence="2" key="2">
    <citation type="submission" date="2015-09" db="EMBL/GenBank/DDBJ databases">
        <title>Draft genome sequence of a multidrug-resistant Chryseobacterium indologenes isolate from Malaysia.</title>
        <authorList>
            <person name="Yu C.Y."/>
            <person name="Ang G.Y."/>
            <person name="Chan K.-G."/>
        </authorList>
    </citation>
    <scope>NUCLEOTIDE SEQUENCE [LARGE SCALE GENOMIC DNA]</scope>
    <source>
        <strain evidence="2">CI_885</strain>
    </source>
</reference>
<reference evidence="1 2" key="1">
    <citation type="journal article" date="2015" name="Genom Data">
        <title>Draft genome sequence of a multidrug-resistant Chryseobacterium indologenes isolate from Malaysia.</title>
        <authorList>
            <person name="Yu C.Y."/>
            <person name="Ang G.Y."/>
            <person name="Cheng H.J."/>
            <person name="Cheong Y.M."/>
            <person name="Yin W.F."/>
            <person name="Chan K.G."/>
        </authorList>
    </citation>
    <scope>NUCLEOTIDE SEQUENCE [LARGE SCALE GENOMIC DNA]</scope>
    <source>
        <strain evidence="1 2">CI_885</strain>
    </source>
</reference>
<accession>A0A0N0ZUT3</accession>
<dbReference type="AlphaFoldDB" id="A0A0N0ZUT3"/>
<protein>
    <submittedName>
        <fullName evidence="1">Uncharacterized protein</fullName>
    </submittedName>
</protein>
<sequence length="62" mass="7093">MINNSLKIKQLNFSGFISLADADFINTCISFIETHVQIKTCLFLGRQAVIFNSFSRIYLFLS</sequence>
<evidence type="ECO:0000313" key="2">
    <source>
        <dbReference type="Proteomes" id="UP000037953"/>
    </source>
</evidence>
<organism evidence="1 2">
    <name type="scientific">Chryseobacterium indologenes</name>
    <name type="common">Flavobacterium indologenes</name>
    <dbReference type="NCBI Taxonomy" id="253"/>
    <lineage>
        <taxon>Bacteria</taxon>
        <taxon>Pseudomonadati</taxon>
        <taxon>Bacteroidota</taxon>
        <taxon>Flavobacteriia</taxon>
        <taxon>Flavobacteriales</taxon>
        <taxon>Weeksellaceae</taxon>
        <taxon>Chryseobacterium group</taxon>
        <taxon>Chryseobacterium</taxon>
    </lineage>
</organism>
<name>A0A0N0ZUT3_CHRID</name>
<dbReference type="EMBL" id="LJOD01000018">
    <property type="protein sequence ID" value="KPE49435.1"/>
    <property type="molecule type" value="Genomic_DNA"/>
</dbReference>
<evidence type="ECO:0000313" key="1">
    <source>
        <dbReference type="EMBL" id="KPE49435.1"/>
    </source>
</evidence>
<gene>
    <name evidence="1" type="ORF">AOB46_19880</name>
</gene>
<proteinExistence type="predicted"/>
<dbReference type="Proteomes" id="UP000037953">
    <property type="component" value="Unassembled WGS sequence"/>
</dbReference>
<comment type="caution">
    <text evidence="1">The sequence shown here is derived from an EMBL/GenBank/DDBJ whole genome shotgun (WGS) entry which is preliminary data.</text>
</comment>